<comment type="similarity">
    <text evidence="1">Belongs to the 'GDSL' lipolytic enzyme family.</text>
</comment>
<dbReference type="GO" id="GO:0016788">
    <property type="term" value="F:hydrolase activity, acting on ester bonds"/>
    <property type="evidence" value="ECO:0007669"/>
    <property type="project" value="InterPro"/>
</dbReference>
<organism evidence="5 6">
    <name type="scientific">Coptis chinensis</name>
    <dbReference type="NCBI Taxonomy" id="261450"/>
    <lineage>
        <taxon>Eukaryota</taxon>
        <taxon>Viridiplantae</taxon>
        <taxon>Streptophyta</taxon>
        <taxon>Embryophyta</taxon>
        <taxon>Tracheophyta</taxon>
        <taxon>Spermatophyta</taxon>
        <taxon>Magnoliopsida</taxon>
        <taxon>Ranunculales</taxon>
        <taxon>Ranunculaceae</taxon>
        <taxon>Coptidoideae</taxon>
        <taxon>Coptis</taxon>
    </lineage>
</organism>
<gene>
    <name evidence="5" type="ORF">IFM89_014681</name>
</gene>
<dbReference type="SUPFAM" id="SSF52266">
    <property type="entry name" value="SGNH hydrolase"/>
    <property type="match status" value="1"/>
</dbReference>
<keyword evidence="3" id="KW-0443">Lipid metabolism</keyword>
<dbReference type="Pfam" id="PF00657">
    <property type="entry name" value="Lipase_GDSL"/>
    <property type="match status" value="1"/>
</dbReference>
<keyword evidence="2" id="KW-0378">Hydrolase</keyword>
<evidence type="ECO:0000313" key="6">
    <source>
        <dbReference type="Proteomes" id="UP000631114"/>
    </source>
</evidence>
<comment type="caution">
    <text evidence="5">The sequence shown here is derived from an EMBL/GenBank/DDBJ whole genome shotgun (WGS) entry which is preliminary data.</text>
</comment>
<dbReference type="InterPro" id="IPR035669">
    <property type="entry name" value="SGNH_plant_lipase-like"/>
</dbReference>
<accession>A0A835HEM9</accession>
<evidence type="ECO:0000256" key="1">
    <source>
        <dbReference type="ARBA" id="ARBA00008668"/>
    </source>
</evidence>
<keyword evidence="4" id="KW-0732">Signal</keyword>
<dbReference type="InterPro" id="IPR001087">
    <property type="entry name" value="GDSL"/>
</dbReference>
<dbReference type="PANTHER" id="PTHR46020">
    <property type="entry name" value="OSJNBB0059K02.9 PROTEIN"/>
    <property type="match status" value="1"/>
</dbReference>
<evidence type="ECO:0008006" key="7">
    <source>
        <dbReference type="Google" id="ProtNLM"/>
    </source>
</evidence>
<evidence type="ECO:0000313" key="5">
    <source>
        <dbReference type="EMBL" id="KAF9596967.1"/>
    </source>
</evidence>
<dbReference type="InterPro" id="IPR036514">
    <property type="entry name" value="SGNH_hydro_sf"/>
</dbReference>
<dbReference type="PANTHER" id="PTHR46020:SF32">
    <property type="entry name" value="GDSL ESTERASE_LIPASE"/>
    <property type="match status" value="1"/>
</dbReference>
<keyword evidence="6" id="KW-1185">Reference proteome</keyword>
<dbReference type="AlphaFoldDB" id="A0A835HEM9"/>
<evidence type="ECO:0000256" key="2">
    <source>
        <dbReference type="ARBA" id="ARBA00022801"/>
    </source>
</evidence>
<name>A0A835HEM9_9MAGN</name>
<dbReference type="CDD" id="cd01837">
    <property type="entry name" value="SGNH_plant_lipase_like"/>
    <property type="match status" value="1"/>
</dbReference>
<dbReference type="Proteomes" id="UP000631114">
    <property type="component" value="Unassembled WGS sequence"/>
</dbReference>
<reference evidence="5 6" key="1">
    <citation type="submission" date="2020-10" db="EMBL/GenBank/DDBJ databases">
        <title>The Coptis chinensis genome and diversification of protoberbering-type alkaloids.</title>
        <authorList>
            <person name="Wang B."/>
            <person name="Shu S."/>
            <person name="Song C."/>
            <person name="Liu Y."/>
        </authorList>
    </citation>
    <scope>NUCLEOTIDE SEQUENCE [LARGE SCALE GENOMIC DNA]</scope>
    <source>
        <strain evidence="5">HL-2020</strain>
        <tissue evidence="5">Leaf</tissue>
    </source>
</reference>
<evidence type="ECO:0000256" key="3">
    <source>
        <dbReference type="ARBA" id="ARBA00023098"/>
    </source>
</evidence>
<sequence length="358" mass="39752">MANQKTLFRFLHFFFFFAILTGNQFVQGHGHHHHHHSSRGDRLGLSKLFVFGDSYADTGNSRRSAGSWLTPYGITFPGKPAGRYSDGRVFTDYLASYLKIKSPIPYRWRKMGMKPLRHGMNFAYGGTGVFDTLVPEPNMTTQINFLQQLIQDGVYTKSDVRSSIALVSLAGNDYGTYTATNGTAQGLPAYITTVVNQLALNLKRIHGLGVRKVTVAALPPLGCLPQSTVMSSFQNCNGTQNTAVNLHNQLLQQAVVKLNNSSRDSAIVILNFYSAFMSAFRSQGNQPGSSKFENPLKPCCLGISNQYSCGSVDEHGVKKYMICQNPKSTFFWDGVHPSQQGWLAVYSALRRSLDQLYY</sequence>
<dbReference type="GO" id="GO:0006629">
    <property type="term" value="P:lipid metabolic process"/>
    <property type="evidence" value="ECO:0007669"/>
    <property type="project" value="UniProtKB-KW"/>
</dbReference>
<feature type="chain" id="PRO_5032382798" description="GDSL esterase/lipase" evidence="4">
    <location>
        <begin position="29"/>
        <end position="358"/>
    </location>
</feature>
<evidence type="ECO:0000256" key="4">
    <source>
        <dbReference type="SAM" id="SignalP"/>
    </source>
</evidence>
<feature type="signal peptide" evidence="4">
    <location>
        <begin position="1"/>
        <end position="28"/>
    </location>
</feature>
<dbReference type="OrthoDB" id="1600564at2759"/>
<protein>
    <recommendedName>
        <fullName evidence="7">GDSL esterase/lipase</fullName>
    </recommendedName>
</protein>
<dbReference type="Gene3D" id="3.40.50.1110">
    <property type="entry name" value="SGNH hydrolase"/>
    <property type="match status" value="1"/>
</dbReference>
<proteinExistence type="inferred from homology"/>
<dbReference type="EMBL" id="JADFTS010000007">
    <property type="protein sequence ID" value="KAF9596967.1"/>
    <property type="molecule type" value="Genomic_DNA"/>
</dbReference>